<gene>
    <name evidence="10 11" type="primary">plsY</name>
    <name evidence="11" type="ORF">L21SP3_00017</name>
</gene>
<comment type="subunit">
    <text evidence="10">Probably interacts with PlsX.</text>
</comment>
<feature type="transmembrane region" description="Helical" evidence="10">
    <location>
        <begin position="86"/>
        <end position="105"/>
    </location>
</feature>
<evidence type="ECO:0000256" key="4">
    <source>
        <dbReference type="ARBA" id="ARBA00022692"/>
    </source>
</evidence>
<dbReference type="SMART" id="SM01207">
    <property type="entry name" value="G3P_acyltransf"/>
    <property type="match status" value="1"/>
</dbReference>
<evidence type="ECO:0000256" key="10">
    <source>
        <dbReference type="HAMAP-Rule" id="MF_01043"/>
    </source>
</evidence>
<keyword evidence="3 10" id="KW-0808">Transferase</keyword>
<evidence type="ECO:0000256" key="8">
    <source>
        <dbReference type="ARBA" id="ARBA00023209"/>
    </source>
</evidence>
<dbReference type="InterPro" id="IPR003811">
    <property type="entry name" value="G3P_acylTferase_PlsY"/>
</dbReference>
<dbReference type="GO" id="GO:0005886">
    <property type="term" value="C:plasma membrane"/>
    <property type="evidence" value="ECO:0007669"/>
    <property type="project" value="UniProtKB-SubCell"/>
</dbReference>
<comment type="subcellular location">
    <subcellularLocation>
        <location evidence="10">Cell membrane</location>
        <topology evidence="10">Multi-pass membrane protein</topology>
    </subcellularLocation>
</comment>
<evidence type="ECO:0000256" key="1">
    <source>
        <dbReference type="ARBA" id="ARBA00022475"/>
    </source>
</evidence>
<dbReference type="AlphaFoldDB" id="A0A1Q2HLU9"/>
<sequence>MVTATLLILPVFSYLLGSVPFGFLIAKSKGIDLRKVGSGNIGATNLGRALGGKWAKICFFLDLFKGALPMIAAGLLISGEPNQSQLWLWLLCGAAAIAGHIFSIYLKFKGGKGVATGLGVVLGLWPYYTICGVICFIIWVICLYIWKYVSLGSILAAAMFPIILSIEIAIVESWSFYQLWPLIAAAGLLTILVIYRHKKNIIKLINGTEQKAL</sequence>
<dbReference type="Pfam" id="PF02660">
    <property type="entry name" value="G3P_acyltransf"/>
    <property type="match status" value="1"/>
</dbReference>
<organism evidence="11 12">
    <name type="scientific">Sedimentisphaera cyanobacteriorum</name>
    <dbReference type="NCBI Taxonomy" id="1940790"/>
    <lineage>
        <taxon>Bacteria</taxon>
        <taxon>Pseudomonadati</taxon>
        <taxon>Planctomycetota</taxon>
        <taxon>Phycisphaerae</taxon>
        <taxon>Sedimentisphaerales</taxon>
        <taxon>Sedimentisphaeraceae</taxon>
        <taxon>Sedimentisphaera</taxon>
    </lineage>
</organism>
<evidence type="ECO:0000256" key="3">
    <source>
        <dbReference type="ARBA" id="ARBA00022679"/>
    </source>
</evidence>
<keyword evidence="8 10" id="KW-0594">Phospholipid biosynthesis</keyword>
<feature type="transmembrane region" description="Helical" evidence="10">
    <location>
        <begin position="177"/>
        <end position="195"/>
    </location>
</feature>
<evidence type="ECO:0000256" key="9">
    <source>
        <dbReference type="ARBA" id="ARBA00023264"/>
    </source>
</evidence>
<keyword evidence="6 10" id="KW-0443">Lipid metabolism</keyword>
<accession>A0A1Q2HLU9</accession>
<name>A0A1Q2HLU9_9BACT</name>
<evidence type="ECO:0000256" key="6">
    <source>
        <dbReference type="ARBA" id="ARBA00023098"/>
    </source>
</evidence>
<comment type="function">
    <text evidence="10">Catalyzes the transfer of an acyl group from acyl-phosphate (acyl-PO(4)) to glycerol-3-phosphate (G3P) to form lysophosphatidic acid (LPA). This enzyme utilizes acyl-phosphate as fatty acyl donor, but not acyl-CoA or acyl-ACP.</text>
</comment>
<dbReference type="HAMAP" id="MF_01043">
    <property type="entry name" value="PlsY"/>
    <property type="match status" value="1"/>
</dbReference>
<keyword evidence="4 10" id="KW-0812">Transmembrane</keyword>
<feature type="transmembrane region" description="Helical" evidence="10">
    <location>
        <begin position="125"/>
        <end position="146"/>
    </location>
</feature>
<dbReference type="UniPathway" id="UPA00085"/>
<dbReference type="RefSeq" id="WP_161488011.1">
    <property type="nucleotide sequence ID" value="NZ_CP019633.1"/>
</dbReference>
<evidence type="ECO:0000256" key="7">
    <source>
        <dbReference type="ARBA" id="ARBA00023136"/>
    </source>
</evidence>
<dbReference type="GO" id="GO:0043772">
    <property type="term" value="F:acyl-phosphate glycerol-3-phosphate acyltransferase activity"/>
    <property type="evidence" value="ECO:0007669"/>
    <property type="project" value="UniProtKB-UniRule"/>
</dbReference>
<dbReference type="OrthoDB" id="9777124at2"/>
<dbReference type="NCBIfam" id="TIGR00023">
    <property type="entry name" value="glycerol-3-phosphate 1-O-acyltransferase PlsY"/>
    <property type="match status" value="1"/>
</dbReference>
<dbReference type="PANTHER" id="PTHR30309">
    <property type="entry name" value="INNER MEMBRANE PROTEIN YGIH"/>
    <property type="match status" value="1"/>
</dbReference>
<dbReference type="EMBL" id="CP019633">
    <property type="protein sequence ID" value="AQQ08241.1"/>
    <property type="molecule type" value="Genomic_DNA"/>
</dbReference>
<dbReference type="PANTHER" id="PTHR30309:SF0">
    <property type="entry name" value="GLYCEROL-3-PHOSPHATE ACYLTRANSFERASE-RELATED"/>
    <property type="match status" value="1"/>
</dbReference>
<proteinExistence type="inferred from homology"/>
<keyword evidence="7 10" id="KW-0472">Membrane</keyword>
<dbReference type="Proteomes" id="UP000188273">
    <property type="component" value="Chromosome"/>
</dbReference>
<evidence type="ECO:0000313" key="12">
    <source>
        <dbReference type="Proteomes" id="UP000188273"/>
    </source>
</evidence>
<feature type="transmembrane region" description="Helical" evidence="10">
    <location>
        <begin position="6"/>
        <end position="26"/>
    </location>
</feature>
<keyword evidence="12" id="KW-1185">Reference proteome</keyword>
<keyword evidence="2 10" id="KW-0444">Lipid biosynthesis</keyword>
<dbReference type="STRING" id="1940790.L21SP3_00017"/>
<dbReference type="GO" id="GO:0008654">
    <property type="term" value="P:phospholipid biosynthetic process"/>
    <property type="evidence" value="ECO:0007669"/>
    <property type="project" value="UniProtKB-UniRule"/>
</dbReference>
<evidence type="ECO:0000256" key="2">
    <source>
        <dbReference type="ARBA" id="ARBA00022516"/>
    </source>
</evidence>
<comment type="catalytic activity">
    <reaction evidence="10">
        <text>an acyl phosphate + sn-glycerol 3-phosphate = a 1-acyl-sn-glycero-3-phosphate + phosphate</text>
        <dbReference type="Rhea" id="RHEA:34075"/>
        <dbReference type="ChEBI" id="CHEBI:43474"/>
        <dbReference type="ChEBI" id="CHEBI:57597"/>
        <dbReference type="ChEBI" id="CHEBI:57970"/>
        <dbReference type="ChEBI" id="CHEBI:59918"/>
        <dbReference type="EC" id="2.3.1.275"/>
    </reaction>
</comment>
<keyword evidence="9 10" id="KW-1208">Phospholipid metabolism</keyword>
<reference evidence="12" key="1">
    <citation type="submission" date="2017-02" db="EMBL/GenBank/DDBJ databases">
        <title>Comparative genomics and description of representatives of a novel lineage of planctomycetes thriving in anoxic sediments.</title>
        <authorList>
            <person name="Spring S."/>
            <person name="Bunk B."/>
            <person name="Sproer C."/>
            <person name="Klenk H.-P."/>
        </authorList>
    </citation>
    <scope>NUCLEOTIDE SEQUENCE [LARGE SCALE GENOMIC DNA]</scope>
    <source>
        <strain evidence="12">L21-RPul-D3</strain>
    </source>
</reference>
<evidence type="ECO:0000256" key="5">
    <source>
        <dbReference type="ARBA" id="ARBA00022989"/>
    </source>
</evidence>
<protein>
    <recommendedName>
        <fullName evidence="10">Glycerol-3-phosphate acyltransferase</fullName>
    </recommendedName>
    <alternativeName>
        <fullName evidence="10">Acyl-PO4 G3P acyltransferase</fullName>
    </alternativeName>
    <alternativeName>
        <fullName evidence="10">Acyl-phosphate--glycerol-3-phosphate acyltransferase</fullName>
    </alternativeName>
    <alternativeName>
        <fullName evidence="10">G3P acyltransferase</fullName>
        <shortName evidence="10">GPAT</shortName>
        <ecNumber evidence="10">2.3.1.275</ecNumber>
    </alternativeName>
    <alternativeName>
        <fullName evidence="10">Lysophosphatidic acid synthase</fullName>
        <shortName evidence="10">LPA synthase</shortName>
    </alternativeName>
</protein>
<evidence type="ECO:0000313" key="11">
    <source>
        <dbReference type="EMBL" id="AQQ08241.1"/>
    </source>
</evidence>
<dbReference type="EC" id="2.3.1.275" evidence="10"/>
<comment type="pathway">
    <text evidence="10">Lipid metabolism; phospholipid metabolism.</text>
</comment>
<keyword evidence="5 10" id="KW-1133">Transmembrane helix</keyword>
<dbReference type="KEGG" id="pbu:L21SP3_00017"/>
<feature type="transmembrane region" description="Helical" evidence="10">
    <location>
        <begin position="153"/>
        <end position="171"/>
    </location>
</feature>
<keyword evidence="1 10" id="KW-1003">Cell membrane</keyword>
<keyword evidence="11" id="KW-0012">Acyltransferase</keyword>
<comment type="similarity">
    <text evidence="10">Belongs to the PlsY family.</text>
</comment>